<name>A0A0D8HLW7_9ACTN</name>
<evidence type="ECO:0000313" key="2">
    <source>
        <dbReference type="Proteomes" id="UP000032360"/>
    </source>
</evidence>
<gene>
    <name evidence="1" type="ORF">AXFE_03660</name>
</gene>
<dbReference type="EMBL" id="JXYS01000007">
    <property type="protein sequence ID" value="KJF18757.1"/>
    <property type="molecule type" value="Genomic_DNA"/>
</dbReference>
<accession>A0A0D8HLW7</accession>
<keyword evidence="2" id="KW-1185">Reference proteome</keyword>
<dbReference type="AlphaFoldDB" id="A0A0D8HLW7"/>
<sequence length="78" mass="8860">MNAAYTSQMDSNTHLLEGKRVGDKFHCANGDVLQADFNAALNLRHRYFDHEITLYTPHREVRRILLARSSGATMRQGA</sequence>
<evidence type="ECO:0000313" key="1">
    <source>
        <dbReference type="EMBL" id="KJF18757.1"/>
    </source>
</evidence>
<dbReference type="PATRIC" id="fig|1280514.3.peg.506"/>
<proteinExistence type="predicted"/>
<dbReference type="Proteomes" id="UP000032360">
    <property type="component" value="Unassembled WGS sequence"/>
</dbReference>
<dbReference type="RefSeq" id="WP_235347510.1">
    <property type="nucleotide sequence ID" value="NZ_JXYS01000007.1"/>
</dbReference>
<reference evidence="1 2" key="1">
    <citation type="submission" date="2015-01" db="EMBL/GenBank/DDBJ databases">
        <title>Draft genome of the acidophilic iron oxidizer Acidithrix ferrooxidans strain Py-F3.</title>
        <authorList>
            <person name="Poehlein A."/>
            <person name="Eisen S."/>
            <person name="Schloemann M."/>
            <person name="Johnson B.D."/>
            <person name="Daniel R."/>
            <person name="Muehling M."/>
        </authorList>
    </citation>
    <scope>NUCLEOTIDE SEQUENCE [LARGE SCALE GENOMIC DNA]</scope>
    <source>
        <strain evidence="1 2">Py-F3</strain>
    </source>
</reference>
<evidence type="ECO:0008006" key="3">
    <source>
        <dbReference type="Google" id="ProtNLM"/>
    </source>
</evidence>
<organism evidence="1 2">
    <name type="scientific">Acidithrix ferrooxidans</name>
    <dbReference type="NCBI Taxonomy" id="1280514"/>
    <lineage>
        <taxon>Bacteria</taxon>
        <taxon>Bacillati</taxon>
        <taxon>Actinomycetota</taxon>
        <taxon>Acidimicrobiia</taxon>
        <taxon>Acidimicrobiales</taxon>
        <taxon>Acidimicrobiaceae</taxon>
        <taxon>Acidithrix</taxon>
    </lineage>
</organism>
<comment type="caution">
    <text evidence="1">The sequence shown here is derived from an EMBL/GenBank/DDBJ whole genome shotgun (WGS) entry which is preliminary data.</text>
</comment>
<dbReference type="STRING" id="1280514.AXFE_03660"/>
<protein>
    <recommendedName>
        <fullName evidence="3">Transposase</fullName>
    </recommendedName>
</protein>